<accession>H6RFI2</accession>
<feature type="transmembrane region" description="Helical" evidence="1">
    <location>
        <begin position="302"/>
        <end position="324"/>
    </location>
</feature>
<feature type="transmembrane region" description="Helical" evidence="1">
    <location>
        <begin position="204"/>
        <end position="222"/>
    </location>
</feature>
<feature type="transmembrane region" description="Helical" evidence="1">
    <location>
        <begin position="102"/>
        <end position="131"/>
    </location>
</feature>
<evidence type="ECO:0000256" key="1">
    <source>
        <dbReference type="SAM" id="Phobius"/>
    </source>
</evidence>
<feature type="transmembrane region" description="Helical" evidence="1">
    <location>
        <begin position="276"/>
        <end position="296"/>
    </location>
</feature>
<feature type="transmembrane region" description="Helical" evidence="1">
    <location>
        <begin position="345"/>
        <end position="366"/>
    </location>
</feature>
<keyword evidence="1" id="KW-0812">Transmembrane</keyword>
<keyword evidence="1" id="KW-1133">Transmembrane helix</keyword>
<feature type="transmembrane region" description="Helical" evidence="1">
    <location>
        <begin position="445"/>
        <end position="465"/>
    </location>
</feature>
<feature type="transmembrane region" description="Helical" evidence="1">
    <location>
        <begin position="167"/>
        <end position="184"/>
    </location>
</feature>
<dbReference type="AlphaFoldDB" id="H6RFI2"/>
<name>H6RFI2_9BACT</name>
<reference evidence="2" key="2">
    <citation type="submission" date="2012-02" db="EMBL/GenBank/DDBJ databases">
        <authorList>
            <person name="Genoscope - CEA"/>
        </authorList>
    </citation>
    <scope>NUCLEOTIDE SEQUENCE</scope>
</reference>
<proteinExistence type="predicted"/>
<feature type="transmembrane region" description="Helical" evidence="1">
    <location>
        <begin position="416"/>
        <end position="439"/>
    </location>
</feature>
<evidence type="ECO:0000313" key="2">
    <source>
        <dbReference type="EMBL" id="CCF99793.1"/>
    </source>
</evidence>
<feature type="transmembrane region" description="Helical" evidence="1">
    <location>
        <begin position="27"/>
        <end position="51"/>
    </location>
</feature>
<feature type="transmembrane region" description="Helical" evidence="1">
    <location>
        <begin position="63"/>
        <end position="81"/>
    </location>
</feature>
<dbReference type="InterPro" id="IPR043742">
    <property type="entry name" value="DUF5687"/>
</dbReference>
<organism evidence="2">
    <name type="scientific">uncultured Flavobacteriia bacterium</name>
    <dbReference type="NCBI Taxonomy" id="212695"/>
    <lineage>
        <taxon>Bacteria</taxon>
        <taxon>Pseudomonadati</taxon>
        <taxon>Bacteroidota</taxon>
        <taxon>Flavobacteriia</taxon>
        <taxon>environmental samples</taxon>
    </lineage>
</organism>
<dbReference type="EMBL" id="FO117589">
    <property type="protein sequence ID" value="CCF99793.1"/>
    <property type="molecule type" value="Genomic_DNA"/>
</dbReference>
<dbReference type="Pfam" id="PF18940">
    <property type="entry name" value="DUF5687"/>
    <property type="match status" value="1"/>
</dbReference>
<feature type="transmembrane region" description="Helical" evidence="1">
    <location>
        <begin position="137"/>
        <end position="160"/>
    </location>
</feature>
<gene>
    <name evidence="2" type="ORF">VIS_S18BTA100032</name>
</gene>
<reference evidence="2" key="1">
    <citation type="journal article" date="2012" name="Environ. Microbiol.">
        <title>Genomic content of uncultured Bacteroidetes from contrasting oceanic provinces in the North Atlantic Ocean.</title>
        <authorList>
            <person name="Gomez-Pereira P.R."/>
            <person name="Schuler M."/>
            <person name="Fuchs B.M."/>
            <person name="Bennke C."/>
            <person name="Teeling H."/>
            <person name="Waldmann J."/>
            <person name="Richter M."/>
            <person name="Barbe V."/>
            <person name="Bataille E."/>
            <person name="Glockner F.O."/>
            <person name="Amann R."/>
        </authorList>
    </citation>
    <scope>NUCLEOTIDE SEQUENCE</scope>
</reference>
<feature type="transmembrane region" description="Helical" evidence="1">
    <location>
        <begin position="372"/>
        <end position="396"/>
    </location>
</feature>
<keyword evidence="1" id="KW-0472">Membrane</keyword>
<protein>
    <submittedName>
        <fullName evidence="2">Uncharacterized protein</fullName>
    </submittedName>
</protein>
<sequence>MFKKIFYLQWKSFFRAAGVASKLAQKILIGFVWAYFAFVFSGLAFIAFFGIQNDFGLDPLPTVSGFLIYAFVLWVVIRYFIQKMPIVHVQPLLTLPFSKKSIVHFGLAKSVISFFNIVNLFFFIPFGFILLNEEYNFWGVISWLVSIGSVILTTNFLNVLLNSQDKLLLIAAVVLLGLFGLQYYEIFDITDFSEPIFMAPYHQPLWALVPVTLMLFSYRWSFKHFLKKLYLDSNEMRPKNEVQRVTELRWLDGFGRTSFFLKNDIRLIVRNKRARMAVWMGFAFLFYGLIFMMDIYDYPVTKVFVGIFVSGGFLFSFGQFVPSWDSGYYPLMMTQNVPYKEYLRSKWWLVVVGTLVSIPLASFYIFFSWESYLAIIAGGIYNIGINAHVVLLSGAYTRTPIDLNSMQQAFGDKKSFNLKTVLLSIPKLFLPVFIFYIGALVHSKLMGYILIGVVGVLGFTLRNLVFSWIEKVYQEEKYQTLGAYKQKNT</sequence>